<feature type="domain" description="Cytochrome oxidase subunit II transmembrane region profile" evidence="19">
    <location>
        <begin position="28"/>
        <end position="123"/>
    </location>
</feature>
<dbReference type="SUPFAM" id="SSF81464">
    <property type="entry name" value="Cytochrome c oxidase subunit II-like, transmembrane region"/>
    <property type="match status" value="1"/>
</dbReference>
<evidence type="ECO:0000256" key="17">
    <source>
        <dbReference type="SAM" id="Phobius"/>
    </source>
</evidence>
<evidence type="ECO:0000256" key="12">
    <source>
        <dbReference type="ARBA" id="ARBA00024688"/>
    </source>
</evidence>
<dbReference type="EC" id="7.1.1.9" evidence="15"/>
<protein>
    <recommendedName>
        <fullName evidence="15">Cytochrome c oxidase subunit 2</fullName>
        <ecNumber evidence="15">7.1.1.9</ecNumber>
    </recommendedName>
</protein>
<accession>A0ABZ2C518</accession>
<dbReference type="PANTHER" id="PTHR22888:SF9">
    <property type="entry name" value="CYTOCHROME C OXIDASE SUBUNIT 2"/>
    <property type="match status" value="1"/>
</dbReference>
<feature type="domain" description="Cytochrome oxidase subunit II copper A binding" evidence="18">
    <location>
        <begin position="124"/>
        <end position="256"/>
    </location>
</feature>
<dbReference type="Pfam" id="PF00116">
    <property type="entry name" value="COX2"/>
    <property type="match status" value="1"/>
</dbReference>
<proteinExistence type="inferred from homology"/>
<keyword evidence="9 17" id="KW-1133">Transmembrane helix</keyword>
<keyword evidence="7" id="KW-1278">Translocase</keyword>
<keyword evidence="3 14" id="KW-0813">Transport</keyword>
<evidence type="ECO:0000256" key="2">
    <source>
        <dbReference type="ARBA" id="ARBA00007866"/>
    </source>
</evidence>
<dbReference type="Proteomes" id="UP001330434">
    <property type="component" value="Chromosome"/>
</dbReference>
<evidence type="ECO:0000256" key="6">
    <source>
        <dbReference type="ARBA" id="ARBA00022723"/>
    </source>
</evidence>
<evidence type="ECO:0000256" key="15">
    <source>
        <dbReference type="RuleBase" id="RU004024"/>
    </source>
</evidence>
<evidence type="ECO:0000259" key="19">
    <source>
        <dbReference type="PROSITE" id="PS50999"/>
    </source>
</evidence>
<comment type="cofactor">
    <cofactor evidence="15">
        <name>Cu cation</name>
        <dbReference type="ChEBI" id="CHEBI:23378"/>
    </cofactor>
    <text evidence="15">Binds a copper A center.</text>
</comment>
<feature type="compositionally biased region" description="Pro residues" evidence="16">
    <location>
        <begin position="297"/>
        <end position="308"/>
    </location>
</feature>
<feature type="transmembrane region" description="Helical" evidence="17">
    <location>
        <begin position="50"/>
        <end position="74"/>
    </location>
</feature>
<dbReference type="PANTHER" id="PTHR22888">
    <property type="entry name" value="CYTOCHROME C OXIDASE, SUBUNIT II"/>
    <property type="match status" value="1"/>
</dbReference>
<dbReference type="PROSITE" id="PS50857">
    <property type="entry name" value="COX2_CUA"/>
    <property type="match status" value="1"/>
</dbReference>
<evidence type="ECO:0000313" key="20">
    <source>
        <dbReference type="EMBL" id="WVX66044.1"/>
    </source>
</evidence>
<keyword evidence="8 14" id="KW-0249">Electron transport</keyword>
<dbReference type="PROSITE" id="PS00078">
    <property type="entry name" value="COX2"/>
    <property type="match status" value="1"/>
</dbReference>
<dbReference type="InterPro" id="IPR011759">
    <property type="entry name" value="Cyt_c_oxidase_su2_TM_dom"/>
</dbReference>
<dbReference type="Pfam" id="PF02790">
    <property type="entry name" value="COX2_TM"/>
    <property type="match status" value="1"/>
</dbReference>
<keyword evidence="6 15" id="KW-0479">Metal-binding</keyword>
<evidence type="ECO:0000256" key="10">
    <source>
        <dbReference type="ARBA" id="ARBA00023008"/>
    </source>
</evidence>
<dbReference type="InterPro" id="IPR045187">
    <property type="entry name" value="CcO_II"/>
</dbReference>
<organism evidence="20 21">
    <name type="scientific">Candidatus Bealeia paramacronuclearis</name>
    <dbReference type="NCBI Taxonomy" id="1921001"/>
    <lineage>
        <taxon>Bacteria</taxon>
        <taxon>Pseudomonadati</taxon>
        <taxon>Pseudomonadota</taxon>
        <taxon>Alphaproteobacteria</taxon>
        <taxon>Holosporales</taxon>
        <taxon>Holosporaceae</taxon>
        <taxon>Candidatus Bealeia</taxon>
    </lineage>
</organism>
<dbReference type="InterPro" id="IPR014222">
    <property type="entry name" value="Cyt_c_oxidase_su2"/>
</dbReference>
<evidence type="ECO:0000256" key="11">
    <source>
        <dbReference type="ARBA" id="ARBA00023136"/>
    </source>
</evidence>
<evidence type="ECO:0000256" key="4">
    <source>
        <dbReference type="ARBA" id="ARBA00022660"/>
    </source>
</evidence>
<dbReference type="InterPro" id="IPR036257">
    <property type="entry name" value="Cyt_c_oxidase_su2_TM_sf"/>
</dbReference>
<evidence type="ECO:0000256" key="3">
    <source>
        <dbReference type="ARBA" id="ARBA00022448"/>
    </source>
</evidence>
<keyword evidence="5 14" id="KW-0812">Transmembrane</keyword>
<dbReference type="EMBL" id="CP133270">
    <property type="protein sequence ID" value="WVX66044.1"/>
    <property type="molecule type" value="Genomic_DNA"/>
</dbReference>
<evidence type="ECO:0000256" key="1">
    <source>
        <dbReference type="ARBA" id="ARBA00004141"/>
    </source>
</evidence>
<dbReference type="InterPro" id="IPR002429">
    <property type="entry name" value="CcO_II-like_C"/>
</dbReference>
<dbReference type="PRINTS" id="PR01166">
    <property type="entry name" value="CYCOXIDASEII"/>
</dbReference>
<feature type="region of interest" description="Disordered" evidence="16">
    <location>
        <begin position="259"/>
        <end position="308"/>
    </location>
</feature>
<dbReference type="Gene3D" id="2.60.40.420">
    <property type="entry name" value="Cupredoxins - blue copper proteins"/>
    <property type="match status" value="1"/>
</dbReference>
<dbReference type="SUPFAM" id="SSF49503">
    <property type="entry name" value="Cupredoxins"/>
    <property type="match status" value="1"/>
</dbReference>
<evidence type="ECO:0000259" key="18">
    <source>
        <dbReference type="PROSITE" id="PS50857"/>
    </source>
</evidence>
<comment type="function">
    <text evidence="12 15">Subunits I and II form the functional core of the enzyme complex. Electrons originating in cytochrome c are transferred via heme a and Cu(A) to the binuclear center formed by heme a3 and Cu(B).</text>
</comment>
<feature type="transmembrane region" description="Helical" evidence="17">
    <location>
        <begin position="95"/>
        <end position="119"/>
    </location>
</feature>
<dbReference type="CDD" id="cd13912">
    <property type="entry name" value="CcO_II_C"/>
    <property type="match status" value="1"/>
</dbReference>
<dbReference type="Gene3D" id="1.10.287.90">
    <property type="match status" value="1"/>
</dbReference>
<comment type="catalytic activity">
    <reaction evidence="13 15">
        <text>4 Fe(II)-[cytochrome c] + O2 + 8 H(+)(in) = 4 Fe(III)-[cytochrome c] + 2 H2O + 4 H(+)(out)</text>
        <dbReference type="Rhea" id="RHEA:11436"/>
        <dbReference type="Rhea" id="RHEA-COMP:10350"/>
        <dbReference type="Rhea" id="RHEA-COMP:14399"/>
        <dbReference type="ChEBI" id="CHEBI:15377"/>
        <dbReference type="ChEBI" id="CHEBI:15378"/>
        <dbReference type="ChEBI" id="CHEBI:15379"/>
        <dbReference type="ChEBI" id="CHEBI:29033"/>
        <dbReference type="ChEBI" id="CHEBI:29034"/>
        <dbReference type="EC" id="7.1.1.9"/>
    </reaction>
</comment>
<keyword evidence="11 17" id="KW-0472">Membrane</keyword>
<dbReference type="PROSITE" id="PS50999">
    <property type="entry name" value="COX2_TM"/>
    <property type="match status" value="1"/>
</dbReference>
<evidence type="ECO:0000256" key="16">
    <source>
        <dbReference type="SAM" id="MobiDB-lite"/>
    </source>
</evidence>
<evidence type="ECO:0000256" key="14">
    <source>
        <dbReference type="RuleBase" id="RU000456"/>
    </source>
</evidence>
<dbReference type="NCBIfam" id="TIGR02866">
    <property type="entry name" value="CoxB"/>
    <property type="match status" value="1"/>
</dbReference>
<dbReference type="InterPro" id="IPR008972">
    <property type="entry name" value="Cupredoxin"/>
</dbReference>
<name>A0ABZ2C518_9PROT</name>
<comment type="similarity">
    <text evidence="2 14">Belongs to the cytochrome c oxidase subunit 2 family.</text>
</comment>
<comment type="subcellular location">
    <subcellularLocation>
        <location evidence="14">Cell membrane</location>
        <topology evidence="14">Multi-pass membrane protein</topology>
    </subcellularLocation>
    <subcellularLocation>
        <location evidence="1">Membrane</location>
        <topology evidence="1">Multi-pass membrane protein</topology>
    </subcellularLocation>
</comment>
<evidence type="ECO:0000256" key="8">
    <source>
        <dbReference type="ARBA" id="ARBA00022982"/>
    </source>
</evidence>
<evidence type="ECO:0000313" key="21">
    <source>
        <dbReference type="Proteomes" id="UP001330434"/>
    </source>
</evidence>
<evidence type="ECO:0000256" key="9">
    <source>
        <dbReference type="ARBA" id="ARBA00022989"/>
    </source>
</evidence>
<gene>
    <name evidence="20" type="ORF">Bealeia1_00215</name>
</gene>
<feature type="compositionally biased region" description="Low complexity" evidence="16">
    <location>
        <begin position="267"/>
        <end position="296"/>
    </location>
</feature>
<keyword evidence="21" id="KW-1185">Reference proteome</keyword>
<sequence>MRGILKKTLPFLSFLGVTLLSFGLFADYPRPWEMTFQEPATPVMEKIHSFHNLLIWIEGGIAIFVISLLLYVIFKFRASKNPVPAKFSHNTLIEIIWTTVPVIILIVIAIPSFKLLYFMDVVPKSELTIKATGHQWYWSYEYPDQKVSFDSFLIEDDKLKPGQMRLLETDNHVVVPVNTNVRVITTSADVIHSWAIPSFGVKRDSVPGRLNETWFNVKKEGLYYGQCSELCGTKHGFMPIVVEAVSPAKFQQWIAMKAPPPPPAPVATPAAVTPSVPTSPVEAKPAAATAPQTTVPTPAPSSPQEPKK</sequence>
<reference evidence="20 21" key="1">
    <citation type="journal article" date="2024" name="Environ. Microbiol.">
        <title>Novel evolutionary insights on the interactions of the Holosporales (Alphaproteobacteria) with eukaryotic hosts from comparative genomics.</title>
        <authorList>
            <person name="Giovannini M."/>
            <person name="Petroni G."/>
            <person name="Castelli M."/>
        </authorList>
    </citation>
    <scope>NUCLEOTIDE SEQUENCE [LARGE SCALE GENOMIC DNA]</scope>
    <source>
        <strain evidence="20 21">US_Bl 15I1</strain>
    </source>
</reference>
<dbReference type="InterPro" id="IPR034210">
    <property type="entry name" value="CcO_II_C"/>
</dbReference>
<evidence type="ECO:0000256" key="13">
    <source>
        <dbReference type="ARBA" id="ARBA00047816"/>
    </source>
</evidence>
<evidence type="ECO:0000256" key="5">
    <source>
        <dbReference type="ARBA" id="ARBA00022692"/>
    </source>
</evidence>
<keyword evidence="10 15" id="KW-0186">Copper</keyword>
<dbReference type="InterPro" id="IPR001505">
    <property type="entry name" value="Copper_CuA"/>
</dbReference>
<evidence type="ECO:0000256" key="7">
    <source>
        <dbReference type="ARBA" id="ARBA00022967"/>
    </source>
</evidence>
<keyword evidence="4 14" id="KW-0679">Respiratory chain</keyword>